<feature type="domain" description="Spore protein YkvP/CgeB glycosyl transferase-like" evidence="4">
    <location>
        <begin position="222"/>
        <end position="368"/>
    </location>
</feature>
<feature type="domain" description="Glycosyltransferase subfamily 4-like N-terminal" evidence="3">
    <location>
        <begin position="18"/>
        <end position="177"/>
    </location>
</feature>
<reference evidence="5 6" key="1">
    <citation type="submission" date="2017-02" db="EMBL/GenBank/DDBJ databases">
        <authorList>
            <person name="Peterson S.W."/>
        </authorList>
    </citation>
    <scope>NUCLEOTIDE SEQUENCE [LARGE SCALE GENOMIC DNA]</scope>
    <source>
        <strain evidence="5 6">LMG 22410</strain>
    </source>
</reference>
<dbReference type="GeneID" id="303173754"/>
<proteinExistence type="predicted"/>
<evidence type="ECO:0000313" key="5">
    <source>
        <dbReference type="EMBL" id="SJM66296.1"/>
    </source>
</evidence>
<keyword evidence="2 5" id="KW-0808">Transferase</keyword>
<dbReference type="InterPro" id="IPR028098">
    <property type="entry name" value="Glyco_trans_4-like_N"/>
</dbReference>
<dbReference type="GO" id="GO:0009103">
    <property type="term" value="P:lipopolysaccharide biosynthetic process"/>
    <property type="evidence" value="ECO:0007669"/>
    <property type="project" value="TreeGrafter"/>
</dbReference>
<keyword evidence="1" id="KW-0328">Glycosyltransferase</keyword>
<dbReference type="PANTHER" id="PTHR46401:SF2">
    <property type="entry name" value="GLYCOSYLTRANSFERASE WBBK-RELATED"/>
    <property type="match status" value="1"/>
</dbReference>
<dbReference type="PANTHER" id="PTHR46401">
    <property type="entry name" value="GLYCOSYLTRANSFERASE WBBK-RELATED"/>
    <property type="match status" value="1"/>
</dbReference>
<sequence>MSTTLRVILDDVAGPVRSGISWYSEEITRALVQTAPDGIDVAAFAAAMSKEREAETQRLLPGLVDLEQAVLPSREMREAWLHSLTTFSLSGLVHATSLFAPLRRRGDFMTGQTVVTVHAATPVSDRGAAKDRWFEKAIRRAWKHADGVVVPTYAVASQLSEMHDFGGRIRVIPGGVAPTIALHDGADDRAKLLGLPERFVVLVTASSSKATGEAVVQLLADAAMPDVPVVVVGPVAWDDATLSGMAVAAGLPPARYIPVGELDDSDLAVVLSRASALVHVSTNDCFGLPMLAAFTMGCPVVHVATDSLDEVADGAALGVSADADGTLTRPLAEGIRRMLDEPELGRDLAARASDRVRHFTWNNAAEQIWQFHADI</sequence>
<dbReference type="Pfam" id="PF13439">
    <property type="entry name" value="Glyco_transf_4"/>
    <property type="match status" value="1"/>
</dbReference>
<name>A0A1R4GDR4_9MICO</name>
<dbReference type="InterPro" id="IPR055259">
    <property type="entry name" value="YkvP/CgeB_Glyco_trans-like"/>
</dbReference>
<gene>
    <name evidence="5" type="ORF">CZ674_11090</name>
</gene>
<dbReference type="SUPFAM" id="SSF53756">
    <property type="entry name" value="UDP-Glycosyltransferase/glycogen phosphorylase"/>
    <property type="match status" value="1"/>
</dbReference>
<evidence type="ECO:0000256" key="2">
    <source>
        <dbReference type="ARBA" id="ARBA00022679"/>
    </source>
</evidence>
<dbReference type="Gene3D" id="3.40.50.2000">
    <property type="entry name" value="Glycogen Phosphorylase B"/>
    <property type="match status" value="2"/>
</dbReference>
<dbReference type="AlphaFoldDB" id="A0A1R4GDR4"/>
<dbReference type="EMBL" id="FUHU01000044">
    <property type="protein sequence ID" value="SJM66296.1"/>
    <property type="molecule type" value="Genomic_DNA"/>
</dbReference>
<evidence type="ECO:0000259" key="3">
    <source>
        <dbReference type="Pfam" id="PF13439"/>
    </source>
</evidence>
<keyword evidence="6" id="KW-1185">Reference proteome</keyword>
<evidence type="ECO:0000259" key="4">
    <source>
        <dbReference type="Pfam" id="PF13524"/>
    </source>
</evidence>
<evidence type="ECO:0000256" key="1">
    <source>
        <dbReference type="ARBA" id="ARBA00022676"/>
    </source>
</evidence>
<organism evidence="5 6">
    <name type="scientific">Agrococcus casei LMG 22410</name>
    <dbReference type="NCBI Taxonomy" id="1255656"/>
    <lineage>
        <taxon>Bacteria</taxon>
        <taxon>Bacillati</taxon>
        <taxon>Actinomycetota</taxon>
        <taxon>Actinomycetes</taxon>
        <taxon>Micrococcales</taxon>
        <taxon>Microbacteriaceae</taxon>
        <taxon>Agrococcus</taxon>
    </lineage>
</organism>
<dbReference type="GO" id="GO:0016757">
    <property type="term" value="F:glycosyltransferase activity"/>
    <property type="evidence" value="ECO:0007669"/>
    <property type="project" value="UniProtKB-KW"/>
</dbReference>
<dbReference type="RefSeq" id="WP_086992617.1">
    <property type="nucleotide sequence ID" value="NZ_FUHU01000044.1"/>
</dbReference>
<accession>A0A1R4GDR4</accession>
<protein>
    <submittedName>
        <fullName evidence="5">Glycosyl transferase, group 1</fullName>
    </submittedName>
</protein>
<dbReference type="Pfam" id="PF13524">
    <property type="entry name" value="Glyco_trans_1_2"/>
    <property type="match status" value="1"/>
</dbReference>
<evidence type="ECO:0000313" key="6">
    <source>
        <dbReference type="Proteomes" id="UP000195787"/>
    </source>
</evidence>
<dbReference type="Proteomes" id="UP000195787">
    <property type="component" value="Unassembled WGS sequence"/>
</dbReference>
<dbReference type="OrthoDB" id="9801609at2"/>